<feature type="transmembrane region" description="Helical" evidence="1">
    <location>
        <begin position="20"/>
        <end position="38"/>
    </location>
</feature>
<keyword evidence="1" id="KW-0812">Transmembrane</keyword>
<dbReference type="RefSeq" id="WP_066665929.1">
    <property type="nucleotide sequence ID" value="NZ_LYVF01000002.1"/>
</dbReference>
<evidence type="ECO:0000313" key="2">
    <source>
        <dbReference type="EMBL" id="OAT87130.1"/>
    </source>
</evidence>
<dbReference type="Proteomes" id="UP000078532">
    <property type="component" value="Unassembled WGS sequence"/>
</dbReference>
<feature type="transmembrane region" description="Helical" evidence="1">
    <location>
        <begin position="95"/>
        <end position="121"/>
    </location>
</feature>
<keyword evidence="3" id="KW-1185">Reference proteome</keyword>
<sequence length="262" mass="28221">MLPILSAEWLKTKRTSVRWLTLLTPVVTAAVIIWYFSLKPAVSDSSTGVFQWFFGLWATIVIPLGAGLLPGIIIHQEELAGSFNGFLGSKLPRTSLYLGKLLLLIMLSTASTLLGTLLLVAGTDCLLNIPAPWPIFIAAAIMAALGTLPLLAMQLWASLAWGMGASIGIGGGGLLIAALASTSLGNRIWQFLPWAWPARLSILPGIYLLYQPGMQVPPPSIASGYPIHETIKGIIPAAVFFIVVLVGGITWFKKWEGRKIYE</sequence>
<keyword evidence="1" id="KW-1133">Transmembrane helix</keyword>
<feature type="transmembrane region" description="Helical" evidence="1">
    <location>
        <begin position="50"/>
        <end position="75"/>
    </location>
</feature>
<evidence type="ECO:0000313" key="3">
    <source>
        <dbReference type="Proteomes" id="UP000078532"/>
    </source>
</evidence>
<keyword evidence="1" id="KW-0472">Membrane</keyword>
<feature type="transmembrane region" description="Helical" evidence="1">
    <location>
        <begin position="230"/>
        <end position="252"/>
    </location>
</feature>
<protein>
    <submittedName>
        <fullName evidence="2">Lantibiotic ABC transporter permease</fullName>
    </submittedName>
</protein>
<gene>
    <name evidence="2" type="ORF">A6M21_02255</name>
</gene>
<name>A0A1B7LKR4_9FIRM</name>
<dbReference type="CDD" id="cd21808">
    <property type="entry name" value="ABC-2_lan_permease_MutG"/>
    <property type="match status" value="1"/>
</dbReference>
<accession>A0A1B7LKR4</accession>
<dbReference type="NCBIfam" id="TIGR03733">
    <property type="entry name" value="lanti_perm_MutG"/>
    <property type="match status" value="1"/>
</dbReference>
<organism evidence="2 3">
    <name type="scientific">Desulfotomaculum copahuensis</name>
    <dbReference type="NCBI Taxonomy" id="1838280"/>
    <lineage>
        <taxon>Bacteria</taxon>
        <taxon>Bacillati</taxon>
        <taxon>Bacillota</taxon>
        <taxon>Clostridia</taxon>
        <taxon>Eubacteriales</taxon>
        <taxon>Desulfotomaculaceae</taxon>
        <taxon>Desulfotomaculum</taxon>
    </lineage>
</organism>
<dbReference type="OrthoDB" id="1701852at2"/>
<proteinExistence type="predicted"/>
<evidence type="ECO:0000256" key="1">
    <source>
        <dbReference type="SAM" id="Phobius"/>
    </source>
</evidence>
<feature type="transmembrane region" description="Helical" evidence="1">
    <location>
        <begin position="159"/>
        <end position="179"/>
    </location>
</feature>
<feature type="transmembrane region" description="Helical" evidence="1">
    <location>
        <begin position="133"/>
        <end position="153"/>
    </location>
</feature>
<dbReference type="AlphaFoldDB" id="A0A1B7LKR4"/>
<reference evidence="2 3" key="1">
    <citation type="submission" date="2016-04" db="EMBL/GenBank/DDBJ databases">
        <authorList>
            <person name="Evans L.H."/>
            <person name="Alamgir A."/>
            <person name="Owens N."/>
            <person name="Weber N.D."/>
            <person name="Virtaneva K."/>
            <person name="Barbian K."/>
            <person name="Babar A."/>
            <person name="Rosenke K."/>
        </authorList>
    </citation>
    <scope>NUCLEOTIDE SEQUENCE [LARGE SCALE GENOMIC DNA]</scope>
    <source>
        <strain evidence="2 3">LMa1</strain>
    </source>
</reference>
<dbReference type="STRING" id="1838280.A6M21_02255"/>
<dbReference type="EMBL" id="LYVF01000002">
    <property type="protein sequence ID" value="OAT87130.1"/>
    <property type="molecule type" value="Genomic_DNA"/>
</dbReference>
<dbReference type="Pfam" id="PF12730">
    <property type="entry name" value="ABC2_membrane_4"/>
    <property type="match status" value="1"/>
</dbReference>
<comment type="caution">
    <text evidence="2">The sequence shown here is derived from an EMBL/GenBank/DDBJ whole genome shotgun (WGS) entry which is preliminary data.</text>
</comment>
<dbReference type="InterPro" id="IPR022294">
    <property type="entry name" value="ABC-transptr_permeasesu"/>
</dbReference>